<feature type="transmembrane region" description="Helical" evidence="7">
    <location>
        <begin position="503"/>
        <end position="525"/>
    </location>
</feature>
<sequence length="1036" mass="107804">MTVPLWLRSIQRRPHTAVLLFLLSSVVVMTSIVGPLLVRAVHQSALTGALETAGLDGTSISVSGDVSADEPWQPARDLAVGVLAAGQEDGSEQLWHRPAVLIKSTTIIIWKSASDDGERNALVNALDDGCDDYVITSGRCPEGVGQAMISSVDAERSKIKTGSVISFALARAPVTKVKIVGIYDPVTSTAADLTRPGSTSGVLAGVQSDPVVMTAIQSENLPLPVKITARMTALPGMTIADEPAVQTSVEQIKMSANAQDRVIAIGTDLPELLDGVDDQARLAQVLVLVTDVQALFLAVFALAVVLQRIGRARAAEWSVGRLRGVTRRRWLSSVYVEPAAALLLGLPLGFAAGVAVARLGVTLTLRPGTPLEIWRWPVLASAGVATVIAFGALVAVSLRSVRQPLADLVQQQAESRRLSTLGAVVHSGVFLLAAVTIYQLVTGGLLTSGGPQLGLLAPGLFALAAALVTVRVAVLVVRRSTTRPPRSLAALVVGRHAARMQSALNPAMIIAVGVALAVFATQVFALSVRNQALRADAVTGASTVLTVSVPPDVDLLAAVRAADPTGRQAMAVKETPVEGFNGISRIVAVDTPRLEAVSSWSPEWSGVADLTRALRGRTTPPITLQGSRVQVDLAGVRVLPQPPADPTSAPANAPVQPPALVLTVEGKGHWQTVNLGPIKGPESSRSRQLSAELPCVQGCRLVSLGLLAGKNAPYKAWFTVAGIATDKQPMGDSATWLTTGGRWRSQSANDTLPKPVSMAIPSATAEGLAIEAFDTQGANLTSVSPSDTADPLPAVLGPTTSAEPVPGSAGAGFGTGLDGQQQKLAIVGRAAVLPRSLDEGVLVDLANAQGLSDPSLSRTSNEVWLAPDAAPSIAKRLAAQGIRVQTRELLSDTRDDLQQQASTRGAAVAVIVGFAALLLTMLALVAARWADAGKRGEDWRALREGGVSPRRLRHLVRVEIAVPAVLGVLVGMLSGAVAARIAGARLPLVDRTEPGPPLSLHLSWPPILLLGLGTVLVIMVIAQVGAMAETRSKEGR</sequence>
<feature type="transmembrane region" description="Helical" evidence="7">
    <location>
        <begin position="960"/>
        <end position="982"/>
    </location>
</feature>
<accession>A0ABS2RJT0</accession>
<evidence type="ECO:0000256" key="5">
    <source>
        <dbReference type="ARBA" id="ARBA00023136"/>
    </source>
</evidence>
<feature type="region of interest" description="Disordered" evidence="6">
    <location>
        <begin position="779"/>
        <end position="814"/>
    </location>
</feature>
<dbReference type="RefSeq" id="WP_204917899.1">
    <property type="nucleotide sequence ID" value="NZ_BAAAQP010000001.1"/>
</dbReference>
<feature type="domain" description="ABC3 transporter permease C-terminal" evidence="8">
    <location>
        <begin position="911"/>
        <end position="1022"/>
    </location>
</feature>
<feature type="transmembrane region" description="Helical" evidence="7">
    <location>
        <begin position="1002"/>
        <end position="1026"/>
    </location>
</feature>
<evidence type="ECO:0000256" key="1">
    <source>
        <dbReference type="ARBA" id="ARBA00004651"/>
    </source>
</evidence>
<organism evidence="9 10">
    <name type="scientific">Microlunatus panaciterrae</name>
    <dbReference type="NCBI Taxonomy" id="400768"/>
    <lineage>
        <taxon>Bacteria</taxon>
        <taxon>Bacillati</taxon>
        <taxon>Actinomycetota</taxon>
        <taxon>Actinomycetes</taxon>
        <taxon>Propionibacteriales</taxon>
        <taxon>Propionibacteriaceae</taxon>
        <taxon>Microlunatus</taxon>
    </lineage>
</organism>
<evidence type="ECO:0000256" key="2">
    <source>
        <dbReference type="ARBA" id="ARBA00022475"/>
    </source>
</evidence>
<keyword evidence="5 7" id="KW-0472">Membrane</keyword>
<evidence type="ECO:0000256" key="3">
    <source>
        <dbReference type="ARBA" id="ARBA00022692"/>
    </source>
</evidence>
<feature type="transmembrane region" description="Helical" evidence="7">
    <location>
        <begin position="376"/>
        <end position="398"/>
    </location>
</feature>
<comment type="caution">
    <text evidence="9">The sequence shown here is derived from an EMBL/GenBank/DDBJ whole genome shotgun (WGS) entry which is preliminary data.</text>
</comment>
<evidence type="ECO:0000256" key="4">
    <source>
        <dbReference type="ARBA" id="ARBA00022989"/>
    </source>
</evidence>
<keyword evidence="3 7" id="KW-0812">Transmembrane</keyword>
<feature type="transmembrane region" description="Helical" evidence="7">
    <location>
        <begin position="453"/>
        <end position="477"/>
    </location>
</feature>
<proteinExistence type="predicted"/>
<gene>
    <name evidence="9" type="ORF">JOE57_002181</name>
</gene>
<keyword evidence="4 7" id="KW-1133">Transmembrane helix</keyword>
<dbReference type="Pfam" id="PF02687">
    <property type="entry name" value="FtsX"/>
    <property type="match status" value="1"/>
</dbReference>
<dbReference type="Proteomes" id="UP000704762">
    <property type="component" value="Unassembled WGS sequence"/>
</dbReference>
<dbReference type="InterPro" id="IPR003838">
    <property type="entry name" value="ABC3_permease_C"/>
</dbReference>
<keyword evidence="10" id="KW-1185">Reference proteome</keyword>
<evidence type="ECO:0000259" key="8">
    <source>
        <dbReference type="Pfam" id="PF02687"/>
    </source>
</evidence>
<evidence type="ECO:0000256" key="7">
    <source>
        <dbReference type="SAM" id="Phobius"/>
    </source>
</evidence>
<comment type="subcellular location">
    <subcellularLocation>
        <location evidence="1">Cell membrane</location>
        <topology evidence="1">Multi-pass membrane protein</topology>
    </subcellularLocation>
</comment>
<evidence type="ECO:0000256" key="6">
    <source>
        <dbReference type="SAM" id="MobiDB-lite"/>
    </source>
</evidence>
<reference evidence="9 10" key="1">
    <citation type="submission" date="2021-01" db="EMBL/GenBank/DDBJ databases">
        <title>Sequencing the genomes of 1000 actinobacteria strains.</title>
        <authorList>
            <person name="Klenk H.-P."/>
        </authorList>
    </citation>
    <scope>NUCLEOTIDE SEQUENCE [LARGE SCALE GENOMIC DNA]</scope>
    <source>
        <strain evidence="9 10">DSM 18662</strain>
    </source>
</reference>
<feature type="transmembrane region" description="Helical" evidence="7">
    <location>
        <begin position="285"/>
        <end position="309"/>
    </location>
</feature>
<dbReference type="EMBL" id="JAFBCF010000001">
    <property type="protein sequence ID" value="MBM7799260.1"/>
    <property type="molecule type" value="Genomic_DNA"/>
</dbReference>
<protein>
    <submittedName>
        <fullName evidence="9">Uncharacterized membrane protein YhaH (DUF805 family)</fullName>
    </submittedName>
</protein>
<feature type="transmembrane region" description="Helical" evidence="7">
    <location>
        <begin position="330"/>
        <end position="356"/>
    </location>
</feature>
<name>A0ABS2RJT0_9ACTN</name>
<feature type="transmembrane region" description="Helical" evidence="7">
    <location>
        <begin position="906"/>
        <end position="930"/>
    </location>
</feature>
<keyword evidence="2" id="KW-1003">Cell membrane</keyword>
<evidence type="ECO:0000313" key="9">
    <source>
        <dbReference type="EMBL" id="MBM7799260.1"/>
    </source>
</evidence>
<evidence type="ECO:0000313" key="10">
    <source>
        <dbReference type="Proteomes" id="UP000704762"/>
    </source>
</evidence>
<feature type="transmembrane region" description="Helical" evidence="7">
    <location>
        <begin position="418"/>
        <end position="441"/>
    </location>
</feature>